<sequence length="116" mass="12161">MAMTTPALLASLQQPATIAATQDDRDDEDGRDEDEQEEEEGDDETEGLSTSMPSVGSTPVDQLTAAQAVAALQPNALSNPMLALANALAALANPLAAPLAAPRHMQLRSRKGRRPT</sequence>
<name>A0A0G4GH41_VITBC</name>
<dbReference type="AlphaFoldDB" id="A0A0G4GH41"/>
<proteinExistence type="predicted"/>
<feature type="region of interest" description="Disordered" evidence="1">
    <location>
        <begin position="1"/>
        <end position="60"/>
    </location>
</feature>
<dbReference type="EMBL" id="CDMY01000659">
    <property type="protein sequence ID" value="CEM28785.1"/>
    <property type="molecule type" value="Genomic_DNA"/>
</dbReference>
<dbReference type="Proteomes" id="UP000041254">
    <property type="component" value="Unassembled WGS sequence"/>
</dbReference>
<feature type="compositionally biased region" description="Acidic residues" evidence="1">
    <location>
        <begin position="24"/>
        <end position="46"/>
    </location>
</feature>
<evidence type="ECO:0000313" key="3">
    <source>
        <dbReference type="Proteomes" id="UP000041254"/>
    </source>
</evidence>
<protein>
    <submittedName>
        <fullName evidence="2">Uncharacterized protein</fullName>
    </submittedName>
</protein>
<gene>
    <name evidence="2" type="ORF">Vbra_815</name>
</gene>
<accession>A0A0G4GH41</accession>
<organism evidence="2 3">
    <name type="scientific">Vitrella brassicaformis (strain CCMP3155)</name>
    <dbReference type="NCBI Taxonomy" id="1169540"/>
    <lineage>
        <taxon>Eukaryota</taxon>
        <taxon>Sar</taxon>
        <taxon>Alveolata</taxon>
        <taxon>Colpodellida</taxon>
        <taxon>Vitrellaceae</taxon>
        <taxon>Vitrella</taxon>
    </lineage>
</organism>
<dbReference type="VEuPathDB" id="CryptoDB:Vbra_815"/>
<feature type="compositionally biased region" description="Polar residues" evidence="1">
    <location>
        <begin position="11"/>
        <end position="20"/>
    </location>
</feature>
<keyword evidence="3" id="KW-1185">Reference proteome</keyword>
<reference evidence="2 3" key="1">
    <citation type="submission" date="2014-11" db="EMBL/GenBank/DDBJ databases">
        <authorList>
            <person name="Zhu J."/>
            <person name="Qi W."/>
            <person name="Song R."/>
        </authorList>
    </citation>
    <scope>NUCLEOTIDE SEQUENCE [LARGE SCALE GENOMIC DNA]</scope>
</reference>
<dbReference type="InParanoid" id="A0A0G4GH41"/>
<evidence type="ECO:0000256" key="1">
    <source>
        <dbReference type="SAM" id="MobiDB-lite"/>
    </source>
</evidence>
<feature type="compositionally biased region" description="Polar residues" evidence="1">
    <location>
        <begin position="47"/>
        <end position="60"/>
    </location>
</feature>
<evidence type="ECO:0000313" key="2">
    <source>
        <dbReference type="EMBL" id="CEM28785.1"/>
    </source>
</evidence>